<comment type="subcellular location">
    <subcellularLocation>
        <location evidence="1 10">Cell outer membrane</location>
        <topology evidence="1 10">Multi-pass membrane protein</topology>
    </subcellularLocation>
</comment>
<dbReference type="InterPro" id="IPR036942">
    <property type="entry name" value="Beta-barrel_TonB_sf"/>
</dbReference>
<keyword evidence="15" id="KW-1185">Reference proteome</keyword>
<dbReference type="PANTHER" id="PTHR30069">
    <property type="entry name" value="TONB-DEPENDENT OUTER MEMBRANE RECEPTOR"/>
    <property type="match status" value="1"/>
</dbReference>
<dbReference type="PANTHER" id="PTHR30069:SF29">
    <property type="entry name" value="HEMOGLOBIN AND HEMOGLOBIN-HAPTOGLOBIN-BINDING PROTEIN 1-RELATED"/>
    <property type="match status" value="1"/>
</dbReference>
<evidence type="ECO:0000256" key="11">
    <source>
        <dbReference type="RuleBase" id="RU003357"/>
    </source>
</evidence>
<dbReference type="GO" id="GO:0015344">
    <property type="term" value="F:siderophore uptake transmembrane transporter activity"/>
    <property type="evidence" value="ECO:0007669"/>
    <property type="project" value="TreeGrafter"/>
</dbReference>
<comment type="caution">
    <text evidence="14">The sequence shown here is derived from an EMBL/GenBank/DDBJ whole genome shotgun (WGS) entry which is preliminary data.</text>
</comment>
<dbReference type="Proteomes" id="UP000251835">
    <property type="component" value="Unassembled WGS sequence"/>
</dbReference>
<reference evidence="14 15" key="1">
    <citation type="submission" date="2018-05" db="EMBL/GenBank/DDBJ databases">
        <title>Genomic Encyclopedia of Type Strains, Phase IV (KMG-IV): sequencing the most valuable type-strain genomes for metagenomic binning, comparative biology and taxonomic classification.</title>
        <authorList>
            <person name="Goeker M."/>
        </authorList>
    </citation>
    <scope>NUCLEOTIDE SEQUENCE [LARGE SCALE GENOMIC DNA]</scope>
    <source>
        <strain evidence="14 15">DSM 28579</strain>
    </source>
</reference>
<dbReference type="Pfam" id="PF00593">
    <property type="entry name" value="TonB_dep_Rec_b-barrel"/>
    <property type="match status" value="1"/>
</dbReference>
<keyword evidence="9 10" id="KW-0998">Cell outer membrane</keyword>
<protein>
    <submittedName>
        <fullName evidence="14">Iron complex outermembrane receptor protein</fullName>
    </submittedName>
</protein>
<dbReference type="InterPro" id="IPR008969">
    <property type="entry name" value="CarboxyPept-like_regulatory"/>
</dbReference>
<comment type="similarity">
    <text evidence="10 11">Belongs to the TonB-dependent receptor family.</text>
</comment>
<dbReference type="InterPro" id="IPR037066">
    <property type="entry name" value="Plug_dom_sf"/>
</dbReference>
<evidence type="ECO:0000256" key="7">
    <source>
        <dbReference type="ARBA" id="ARBA00023136"/>
    </source>
</evidence>
<evidence type="ECO:0000259" key="13">
    <source>
        <dbReference type="Pfam" id="PF07715"/>
    </source>
</evidence>
<keyword evidence="3 10" id="KW-1134">Transmembrane beta strand</keyword>
<evidence type="ECO:0000256" key="10">
    <source>
        <dbReference type="PROSITE-ProRule" id="PRU01360"/>
    </source>
</evidence>
<dbReference type="OrthoDB" id="9795928at2"/>
<gene>
    <name evidence="14" type="ORF">C7377_0066</name>
</gene>
<evidence type="ECO:0000313" key="15">
    <source>
        <dbReference type="Proteomes" id="UP000251835"/>
    </source>
</evidence>
<dbReference type="SUPFAM" id="SSF56935">
    <property type="entry name" value="Porins"/>
    <property type="match status" value="1"/>
</dbReference>
<evidence type="ECO:0000313" key="14">
    <source>
        <dbReference type="EMBL" id="PVX51780.1"/>
    </source>
</evidence>
<evidence type="ECO:0000259" key="12">
    <source>
        <dbReference type="Pfam" id="PF00593"/>
    </source>
</evidence>
<evidence type="ECO:0000256" key="5">
    <source>
        <dbReference type="ARBA" id="ARBA00022729"/>
    </source>
</evidence>
<dbReference type="Gene3D" id="2.40.170.20">
    <property type="entry name" value="TonB-dependent receptor, beta-barrel domain"/>
    <property type="match status" value="1"/>
</dbReference>
<feature type="domain" description="TonB-dependent receptor-like beta-barrel" evidence="12">
    <location>
        <begin position="342"/>
        <end position="762"/>
    </location>
</feature>
<evidence type="ECO:0000256" key="8">
    <source>
        <dbReference type="ARBA" id="ARBA00023170"/>
    </source>
</evidence>
<evidence type="ECO:0000256" key="3">
    <source>
        <dbReference type="ARBA" id="ARBA00022452"/>
    </source>
</evidence>
<evidence type="ECO:0000256" key="6">
    <source>
        <dbReference type="ARBA" id="ARBA00023077"/>
    </source>
</evidence>
<dbReference type="RefSeq" id="WP_116495359.1">
    <property type="nucleotide sequence ID" value="NZ_QENZ01000003.1"/>
</dbReference>
<keyword evidence="4 10" id="KW-0812">Transmembrane</keyword>
<accession>A0A7L4UPU9</accession>
<keyword evidence="5" id="KW-0732">Signal</keyword>
<dbReference type="AlphaFoldDB" id="A0A7L4UPU9"/>
<dbReference type="GO" id="GO:0009279">
    <property type="term" value="C:cell outer membrane"/>
    <property type="evidence" value="ECO:0007669"/>
    <property type="project" value="UniProtKB-SubCell"/>
</dbReference>
<evidence type="ECO:0000256" key="9">
    <source>
        <dbReference type="ARBA" id="ARBA00023237"/>
    </source>
</evidence>
<dbReference type="Pfam" id="PF07715">
    <property type="entry name" value="Plug"/>
    <property type="match status" value="1"/>
</dbReference>
<keyword evidence="7 10" id="KW-0472">Membrane</keyword>
<dbReference type="PROSITE" id="PS52016">
    <property type="entry name" value="TONB_DEPENDENT_REC_3"/>
    <property type="match status" value="1"/>
</dbReference>
<evidence type="ECO:0000256" key="2">
    <source>
        <dbReference type="ARBA" id="ARBA00022448"/>
    </source>
</evidence>
<evidence type="ECO:0000256" key="4">
    <source>
        <dbReference type="ARBA" id="ARBA00022692"/>
    </source>
</evidence>
<name>A0A7L4UPU9_BALHA</name>
<dbReference type="InterPro" id="IPR012910">
    <property type="entry name" value="Plug_dom"/>
</dbReference>
<keyword evidence="2 10" id="KW-0813">Transport</keyword>
<dbReference type="Gene3D" id="2.170.130.10">
    <property type="entry name" value="TonB-dependent receptor, plug domain"/>
    <property type="match status" value="1"/>
</dbReference>
<dbReference type="Gene3D" id="2.60.40.1120">
    <property type="entry name" value="Carboxypeptidase-like, regulatory domain"/>
    <property type="match status" value="1"/>
</dbReference>
<dbReference type="Pfam" id="PF13715">
    <property type="entry name" value="CarbopepD_reg_2"/>
    <property type="match status" value="1"/>
</dbReference>
<sequence>MRTILICFSLLCCLNFTYAKKTHSISGTVKSRYKEAIPGVSIYITKLQKGTATDKYGKFNLDNIPNGEHLLEISFIGYKTLIKKITINHTDLDVSILMDEEIEKLDEVVVSGDAERSTKLKSAITVEVVNSEFIDKNRGGSLMQSLNKIGGISSIEIGSGQSKPVIRGLGFNRVLVAEKGLKHEGQQWGADHGLEIDQFDVQNIEVLKGPSSLGFGSDAMGGVIHIKRNYFPAKNSLHGEASTSYMTNNHSLSGSVQFEKRTNHFLVGARATGIKYGDYRVPTDHVNVYDFVVPLHKNHLRNTAGQEYNFHFHTGYLGENFHSVFYISNYNAKSGFFANAHGLEPRKVDNEAYDASNSDIDKPLQEVNHLKVTNETTLKLGEHELQLLLGYQKNIRKEKGDYVNHGYMPPQYPKELDIPSDLERKFDKDFYAIKLSDKFKAKHHQLEFGLDANLQKNNIGGWGFIIPNFTQYNIGAFALDSYTLNKNLKLKAGLRYDYGHIDIEEYTDWFTSPTEGNNRGNLTRVESLKKGYHNVSGSVGLVYTKDAWTLKTNVGNSFRMPIAKELAANGVNYHYFRYERGNRDLSPERSFQWDVTAEWENNIWLIEFSPFANYFPNYIYLNPTSEFDNLYGAGNQIFNYTQSKVFRYGGELHLHKTLFDHLDLTSISEYVKSRQLSGEKKDYGLPFSPPFSTNLSAKYNFNSFNCFKKSYFSVDFRYTAKQTDIVPPEKVTDSYQLINLGMGTNLRFGRYKAQVNLQVKNLFDTKYYNHTNFYRLIDLPEQGRNFLASVKFTF</sequence>
<dbReference type="InterPro" id="IPR000531">
    <property type="entry name" value="Beta-barrel_TonB"/>
</dbReference>
<keyword evidence="8 14" id="KW-0675">Receptor</keyword>
<organism evidence="14 15">
    <name type="scientific">Balneicella halophila</name>
    <dbReference type="NCBI Taxonomy" id="1537566"/>
    <lineage>
        <taxon>Bacteria</taxon>
        <taxon>Pseudomonadati</taxon>
        <taxon>Bacteroidota</taxon>
        <taxon>Bacteroidia</taxon>
        <taxon>Bacteroidales</taxon>
        <taxon>Balneicellaceae</taxon>
        <taxon>Balneicella</taxon>
    </lineage>
</organism>
<dbReference type="InterPro" id="IPR039426">
    <property type="entry name" value="TonB-dep_rcpt-like"/>
</dbReference>
<keyword evidence="6 11" id="KW-0798">TonB box</keyword>
<dbReference type="EMBL" id="QENZ01000003">
    <property type="protein sequence ID" value="PVX51780.1"/>
    <property type="molecule type" value="Genomic_DNA"/>
</dbReference>
<feature type="domain" description="TonB-dependent receptor plug" evidence="13">
    <location>
        <begin position="119"/>
        <end position="223"/>
    </location>
</feature>
<dbReference type="SUPFAM" id="SSF49464">
    <property type="entry name" value="Carboxypeptidase regulatory domain-like"/>
    <property type="match status" value="1"/>
</dbReference>
<evidence type="ECO:0000256" key="1">
    <source>
        <dbReference type="ARBA" id="ARBA00004571"/>
    </source>
</evidence>
<proteinExistence type="inferred from homology"/>
<dbReference type="GO" id="GO:0044718">
    <property type="term" value="P:siderophore transmembrane transport"/>
    <property type="evidence" value="ECO:0007669"/>
    <property type="project" value="TreeGrafter"/>
</dbReference>